<feature type="non-terminal residue" evidence="1">
    <location>
        <position position="1"/>
    </location>
</feature>
<accession>A0A699YTC3</accession>
<reference evidence="1 2" key="1">
    <citation type="submission" date="2020-02" db="EMBL/GenBank/DDBJ databases">
        <title>Draft genome sequence of Haematococcus lacustris strain NIES-144.</title>
        <authorList>
            <person name="Morimoto D."/>
            <person name="Nakagawa S."/>
            <person name="Yoshida T."/>
            <person name="Sawayama S."/>
        </authorList>
    </citation>
    <scope>NUCLEOTIDE SEQUENCE [LARGE SCALE GENOMIC DNA]</scope>
    <source>
        <strain evidence="1 2">NIES-144</strain>
    </source>
</reference>
<name>A0A699YTC3_HAELA</name>
<keyword evidence="2" id="KW-1185">Reference proteome</keyword>
<gene>
    <name evidence="1" type="ORF">HaLaN_05301</name>
</gene>
<dbReference type="AlphaFoldDB" id="A0A699YTC3"/>
<dbReference type="EMBL" id="BLLF01000283">
    <property type="protein sequence ID" value="GFH10054.1"/>
    <property type="molecule type" value="Genomic_DNA"/>
</dbReference>
<feature type="non-terminal residue" evidence="1">
    <location>
        <position position="234"/>
    </location>
</feature>
<protein>
    <submittedName>
        <fullName evidence="1">Uncharacterized protein</fullName>
    </submittedName>
</protein>
<dbReference type="Proteomes" id="UP000485058">
    <property type="component" value="Unassembled WGS sequence"/>
</dbReference>
<proteinExistence type="predicted"/>
<comment type="caution">
    <text evidence="1">The sequence shown here is derived from an EMBL/GenBank/DDBJ whole genome shotgun (WGS) entry which is preliminary data.</text>
</comment>
<evidence type="ECO:0000313" key="2">
    <source>
        <dbReference type="Proteomes" id="UP000485058"/>
    </source>
</evidence>
<organism evidence="1 2">
    <name type="scientific">Haematococcus lacustris</name>
    <name type="common">Green alga</name>
    <name type="synonym">Haematococcus pluvialis</name>
    <dbReference type="NCBI Taxonomy" id="44745"/>
    <lineage>
        <taxon>Eukaryota</taxon>
        <taxon>Viridiplantae</taxon>
        <taxon>Chlorophyta</taxon>
        <taxon>core chlorophytes</taxon>
        <taxon>Chlorophyceae</taxon>
        <taxon>CS clade</taxon>
        <taxon>Chlamydomonadales</taxon>
        <taxon>Haematococcaceae</taxon>
        <taxon>Haematococcus</taxon>
    </lineage>
</organism>
<sequence>PAAVATSRLAPQLRTPVQAAWGCVGLRVLRRWHATASERHIERHSPYCLAPSWATVSTTSSATASKVTKTGRHAFLCLRLRQEPTLLVVEVKRLPLYIRHSPLPAPKPWQHCRLDSFGSFTRVLDLRRLYLLSDHLLAYAGRLYHSSLLAARIGHVVHCRAHSGPRQDVHAATSPPHPAVYKLGCNGKAFPGLNGHRFVQRNTNELGQLDGDMSSLCPTFGGGSRPRHRRKLLP</sequence>
<evidence type="ECO:0000313" key="1">
    <source>
        <dbReference type="EMBL" id="GFH10054.1"/>
    </source>
</evidence>